<protein>
    <submittedName>
        <fullName evidence="1">Uncharacterized protein</fullName>
    </submittedName>
</protein>
<dbReference type="AlphaFoldDB" id="A0A2D4N882"/>
<dbReference type="EMBL" id="IACM01158691">
    <property type="protein sequence ID" value="LAB41528.1"/>
    <property type="molecule type" value="Transcribed_RNA"/>
</dbReference>
<sequence length="123" mass="14111">MGDSAVFLQNAHHTTVRINSGSPKEMKCVFSPKHASTCHHKDVTKLMLTSSDGNQGKYIHKKSTVQYSYHDQEKKHASFFYAARQNCITKRLQITFSRRIFACTQQERGKNRLPMPLSIIAKR</sequence>
<organism evidence="1">
    <name type="scientific">Micrurus spixii</name>
    <name type="common">Amazon coral snake</name>
    <dbReference type="NCBI Taxonomy" id="129469"/>
    <lineage>
        <taxon>Eukaryota</taxon>
        <taxon>Metazoa</taxon>
        <taxon>Chordata</taxon>
        <taxon>Craniata</taxon>
        <taxon>Vertebrata</taxon>
        <taxon>Euteleostomi</taxon>
        <taxon>Lepidosauria</taxon>
        <taxon>Squamata</taxon>
        <taxon>Bifurcata</taxon>
        <taxon>Unidentata</taxon>
        <taxon>Episquamata</taxon>
        <taxon>Toxicofera</taxon>
        <taxon>Serpentes</taxon>
        <taxon>Colubroidea</taxon>
        <taxon>Elapidae</taxon>
        <taxon>Elapinae</taxon>
        <taxon>Micrurus</taxon>
    </lineage>
</organism>
<reference evidence="1" key="1">
    <citation type="submission" date="2017-07" db="EMBL/GenBank/DDBJ databases">
        <authorList>
            <person name="Mikheyev A."/>
            <person name="Grau M."/>
        </authorList>
    </citation>
    <scope>NUCLEOTIDE SEQUENCE</scope>
    <source>
        <tissue evidence="1">Venom_gland</tissue>
    </source>
</reference>
<accession>A0A2D4N882</accession>
<proteinExistence type="predicted"/>
<name>A0A2D4N882_9SAUR</name>
<reference evidence="1" key="2">
    <citation type="submission" date="2017-11" db="EMBL/GenBank/DDBJ databases">
        <title>Coralsnake Venomics: Analyses of Venom Gland Transcriptomes and Proteomes of Six Brazilian Taxa.</title>
        <authorList>
            <person name="Aird S.D."/>
            <person name="Jorge da Silva N."/>
            <person name="Qiu L."/>
            <person name="Villar-Briones A."/>
            <person name="Aparecida-Saddi V."/>
            <person name="Campos-Telles M.P."/>
            <person name="Grau M."/>
            <person name="Mikheyev A.S."/>
        </authorList>
    </citation>
    <scope>NUCLEOTIDE SEQUENCE</scope>
    <source>
        <tissue evidence="1">Venom_gland</tissue>
    </source>
</reference>
<evidence type="ECO:0000313" key="1">
    <source>
        <dbReference type="EMBL" id="LAB41528.1"/>
    </source>
</evidence>